<dbReference type="GO" id="GO:0009103">
    <property type="term" value="P:lipopolysaccharide biosynthetic process"/>
    <property type="evidence" value="ECO:0007669"/>
    <property type="project" value="TreeGrafter"/>
</dbReference>
<protein>
    <submittedName>
        <fullName evidence="4">Glycosyl transferase</fullName>
    </submittedName>
</protein>
<dbReference type="Pfam" id="PF00534">
    <property type="entry name" value="Glycos_transf_1"/>
    <property type="match status" value="1"/>
</dbReference>
<dbReference type="GO" id="GO:0016757">
    <property type="term" value="F:glycosyltransferase activity"/>
    <property type="evidence" value="ECO:0007669"/>
    <property type="project" value="InterPro"/>
</dbReference>
<evidence type="ECO:0000259" key="2">
    <source>
        <dbReference type="Pfam" id="PF00534"/>
    </source>
</evidence>
<dbReference type="Gene3D" id="3.40.50.2000">
    <property type="entry name" value="Glycogen Phosphorylase B"/>
    <property type="match status" value="2"/>
</dbReference>
<sequence length="347" mass="39560">MKKIHIIGTVGVPACYGGFETLVDNLLDDERFDITVYCSSKTYKNKKVEKYKGANLVYVPINANGIQSVAYDVYSMFFAATKKADIILVLGVSGCFFLPVLRKISHAKIVTNIDGLEWRRDKWNSLAKSFLKKSEELAVKFSDVVISDNKAIADYVKNEYAFDSQVIAYGGDHAITKEITFDDKDYAFTVCRIEPENNIAMILGAFSVVNKKLVIVGNWNNSSYGQELRKKYNSCKNIEMLDPIYDTSKLAELRAFCSCYIHGHSAGGTNPSLVEMMHFGKSIICFDCSYNRETTDHKAIYFQDEHSLSEIMKSAKHFGENKDMLEIAREKYTWDKIREQYYNIFEL</sequence>
<keyword evidence="1 4" id="KW-0808">Transferase</keyword>
<dbReference type="AlphaFoldDB" id="A0A2Z4BVU4"/>
<feature type="domain" description="DUF1972" evidence="3">
    <location>
        <begin position="1"/>
        <end position="172"/>
    </location>
</feature>
<dbReference type="SUPFAM" id="SSF53756">
    <property type="entry name" value="UDP-Glycosyltransferase/glycogen phosphorylase"/>
    <property type="match status" value="1"/>
</dbReference>
<dbReference type="PANTHER" id="PTHR46401:SF2">
    <property type="entry name" value="GLYCOSYLTRANSFERASE WBBK-RELATED"/>
    <property type="match status" value="1"/>
</dbReference>
<organism evidence="4">
    <name type="scientific">Citrobacter gillenii</name>
    <dbReference type="NCBI Taxonomy" id="67828"/>
    <lineage>
        <taxon>Bacteria</taxon>
        <taxon>Pseudomonadati</taxon>
        <taxon>Pseudomonadota</taxon>
        <taxon>Gammaproteobacteria</taxon>
        <taxon>Enterobacterales</taxon>
        <taxon>Enterobacteriaceae</taxon>
        <taxon>Citrobacter</taxon>
        <taxon>Citrobacter freundii complex</taxon>
    </lineage>
</organism>
<evidence type="ECO:0000313" key="4">
    <source>
        <dbReference type="EMBL" id="AWU66638.1"/>
    </source>
</evidence>
<dbReference type="PANTHER" id="PTHR46401">
    <property type="entry name" value="GLYCOSYLTRANSFERASE WBBK-RELATED"/>
    <property type="match status" value="1"/>
</dbReference>
<dbReference type="Pfam" id="PF09314">
    <property type="entry name" value="DUF1972"/>
    <property type="match status" value="1"/>
</dbReference>
<reference evidence="4" key="1">
    <citation type="submission" date="2018-05" db="EMBL/GenBank/DDBJ databases">
        <authorList>
            <person name="Lanie J.A."/>
            <person name="Ng W.-L."/>
            <person name="Kazmierczak K.M."/>
            <person name="Andrzejewski T.M."/>
            <person name="Davidsen T.M."/>
            <person name="Wayne K.J."/>
            <person name="Tettelin H."/>
            <person name="Glass J.I."/>
            <person name="Rusch D."/>
            <person name="Podicherti R."/>
            <person name="Tsui H.-C.T."/>
            <person name="Winkler M.E."/>
        </authorList>
    </citation>
    <scope>NUCLEOTIDE SEQUENCE</scope>
    <source>
        <strain evidence="4">O12_G3535</strain>
    </source>
</reference>
<dbReference type="InterPro" id="IPR015393">
    <property type="entry name" value="DUF1972"/>
</dbReference>
<proteinExistence type="predicted"/>
<gene>
    <name evidence="4" type="primary">gt2</name>
</gene>
<accession>A0A2Z4BVU4</accession>
<dbReference type="EMBL" id="MH325892">
    <property type="protein sequence ID" value="AWU66638.1"/>
    <property type="molecule type" value="Genomic_DNA"/>
</dbReference>
<name>A0A2Z4BVU4_9ENTR</name>
<evidence type="ECO:0000256" key="1">
    <source>
        <dbReference type="ARBA" id="ARBA00022679"/>
    </source>
</evidence>
<dbReference type="InterPro" id="IPR001296">
    <property type="entry name" value="Glyco_trans_1"/>
</dbReference>
<feature type="domain" description="Glycosyl transferase family 1" evidence="2">
    <location>
        <begin position="180"/>
        <end position="299"/>
    </location>
</feature>
<evidence type="ECO:0000259" key="3">
    <source>
        <dbReference type="Pfam" id="PF09314"/>
    </source>
</evidence>